<dbReference type="Proteomes" id="UP000018958">
    <property type="component" value="Unassembled WGS sequence"/>
</dbReference>
<sequence>MTWWYAYHGRIAFGGKSWPAYFGAVFTSEGRYINIGQGDRIKVVDASGKIMASKYSTGLLRLLTPTARPSARRTATSAPDLAASNLGIVSDSRASSKKYWTPERNRNGDNAKVHLIHFALNAASGVDIILDGTGAKEYAPHLLSIGCGGACMLVLWEVERRPDGAQCTRRSWNRRTARSSATRLRWTSRWWLTSRRRSYM</sequence>
<organism evidence="1 2">
    <name type="scientific">Phytophthora nicotianae CJ01A1</name>
    <dbReference type="NCBI Taxonomy" id="1317063"/>
    <lineage>
        <taxon>Eukaryota</taxon>
        <taxon>Sar</taxon>
        <taxon>Stramenopiles</taxon>
        <taxon>Oomycota</taxon>
        <taxon>Peronosporomycetes</taxon>
        <taxon>Peronosporales</taxon>
        <taxon>Peronosporaceae</taxon>
        <taxon>Phytophthora</taxon>
    </lineage>
</organism>
<protein>
    <submittedName>
        <fullName evidence="1">Uncharacterized protein</fullName>
    </submittedName>
</protein>
<accession>W2WA46</accession>
<gene>
    <name evidence="1" type="ORF">F441_17191</name>
</gene>
<dbReference type="AlphaFoldDB" id="W2WA46"/>
<name>W2WA46_PHYNI</name>
<evidence type="ECO:0000313" key="1">
    <source>
        <dbReference type="EMBL" id="ETP06434.1"/>
    </source>
</evidence>
<comment type="caution">
    <text evidence="1">The sequence shown here is derived from an EMBL/GenBank/DDBJ whole genome shotgun (WGS) entry which is preliminary data.</text>
</comment>
<evidence type="ECO:0000313" key="2">
    <source>
        <dbReference type="Proteomes" id="UP000018958"/>
    </source>
</evidence>
<proteinExistence type="predicted"/>
<reference evidence="1 2" key="1">
    <citation type="submission" date="2013-11" db="EMBL/GenBank/DDBJ databases">
        <title>The Genome Sequence of Phytophthora parasitica CJ01A1.</title>
        <authorList>
            <consortium name="The Broad Institute Genomics Platform"/>
            <person name="Russ C."/>
            <person name="Tyler B."/>
            <person name="Panabieres F."/>
            <person name="Shan W."/>
            <person name="Tripathy S."/>
            <person name="Grunwald N."/>
            <person name="Machado M."/>
            <person name="Johnson C.S."/>
            <person name="Walker B."/>
            <person name="Young S.K."/>
            <person name="Zeng Q."/>
            <person name="Gargeya S."/>
            <person name="Fitzgerald M."/>
            <person name="Haas B."/>
            <person name="Abouelleil A."/>
            <person name="Allen A.W."/>
            <person name="Alvarado L."/>
            <person name="Arachchi H.M."/>
            <person name="Berlin A.M."/>
            <person name="Chapman S.B."/>
            <person name="Gainer-Dewar J."/>
            <person name="Goldberg J."/>
            <person name="Griggs A."/>
            <person name="Gujja S."/>
            <person name="Hansen M."/>
            <person name="Howarth C."/>
            <person name="Imamovic A."/>
            <person name="Ireland A."/>
            <person name="Larimer J."/>
            <person name="McCowan C."/>
            <person name="Murphy C."/>
            <person name="Pearson M."/>
            <person name="Poon T.W."/>
            <person name="Priest M."/>
            <person name="Roberts A."/>
            <person name="Saif S."/>
            <person name="Shea T."/>
            <person name="Sisk P."/>
            <person name="Sykes S."/>
            <person name="Wortman J."/>
            <person name="Nusbaum C."/>
            <person name="Birren B."/>
        </authorList>
    </citation>
    <scope>NUCLEOTIDE SEQUENCE [LARGE SCALE GENOMIC DNA]</scope>
    <source>
        <strain evidence="1 2">CJ01A1</strain>
    </source>
</reference>
<dbReference type="EMBL" id="ANIX01003440">
    <property type="protein sequence ID" value="ETP06434.1"/>
    <property type="molecule type" value="Genomic_DNA"/>
</dbReference>